<reference evidence="5 6" key="1">
    <citation type="journal article" date="2021" name="Commun. Biol.">
        <title>The genome of Shorea leprosula (Dipterocarpaceae) highlights the ecological relevance of drought in aseasonal tropical rainforests.</title>
        <authorList>
            <person name="Ng K.K.S."/>
            <person name="Kobayashi M.J."/>
            <person name="Fawcett J.A."/>
            <person name="Hatakeyama M."/>
            <person name="Paape T."/>
            <person name="Ng C.H."/>
            <person name="Ang C.C."/>
            <person name="Tnah L.H."/>
            <person name="Lee C.T."/>
            <person name="Nishiyama T."/>
            <person name="Sese J."/>
            <person name="O'Brien M.J."/>
            <person name="Copetti D."/>
            <person name="Mohd Noor M.I."/>
            <person name="Ong R.C."/>
            <person name="Putra M."/>
            <person name="Sireger I.Z."/>
            <person name="Indrioko S."/>
            <person name="Kosugi Y."/>
            <person name="Izuno A."/>
            <person name="Isagi Y."/>
            <person name="Lee S.L."/>
            <person name="Shimizu K.K."/>
        </authorList>
    </citation>
    <scope>NUCLEOTIDE SEQUENCE [LARGE SCALE GENOMIC DNA]</scope>
    <source>
        <strain evidence="5">214</strain>
    </source>
</reference>
<keyword evidence="1" id="KW-0521">NADP</keyword>
<dbReference type="AlphaFoldDB" id="A0AAV5INV8"/>
<accession>A0AAV5INV8</accession>
<feature type="domain" description="NAD-dependent epimerase/dehydratase" evidence="4">
    <location>
        <begin position="9"/>
        <end position="257"/>
    </location>
</feature>
<dbReference type="Pfam" id="PF01370">
    <property type="entry name" value="Epimerase"/>
    <property type="match status" value="1"/>
</dbReference>
<evidence type="ECO:0000256" key="3">
    <source>
        <dbReference type="ARBA" id="ARBA00023445"/>
    </source>
</evidence>
<proteinExistence type="inferred from homology"/>
<name>A0AAV5INV8_9ROSI</name>
<dbReference type="SUPFAM" id="SSF51735">
    <property type="entry name" value="NAD(P)-binding Rossmann-fold domains"/>
    <property type="match status" value="1"/>
</dbReference>
<dbReference type="Proteomes" id="UP001054252">
    <property type="component" value="Unassembled WGS sequence"/>
</dbReference>
<evidence type="ECO:0000259" key="4">
    <source>
        <dbReference type="Pfam" id="PF01370"/>
    </source>
</evidence>
<dbReference type="InterPro" id="IPR036291">
    <property type="entry name" value="NAD(P)-bd_dom_sf"/>
</dbReference>
<protein>
    <recommendedName>
        <fullName evidence="4">NAD-dependent epimerase/dehydratase domain-containing protein</fullName>
    </recommendedName>
</protein>
<gene>
    <name evidence="5" type="ORF">SLEP1_g13026</name>
</gene>
<dbReference type="EMBL" id="BPVZ01000015">
    <property type="protein sequence ID" value="GKV00316.1"/>
    <property type="molecule type" value="Genomic_DNA"/>
</dbReference>
<dbReference type="InterPro" id="IPR050425">
    <property type="entry name" value="NAD(P)_dehydrat-like"/>
</dbReference>
<dbReference type="FunFam" id="3.40.50.720:FF:000085">
    <property type="entry name" value="Dihydroflavonol reductase"/>
    <property type="match status" value="1"/>
</dbReference>
<evidence type="ECO:0000256" key="1">
    <source>
        <dbReference type="ARBA" id="ARBA00022857"/>
    </source>
</evidence>
<dbReference type="PANTHER" id="PTHR10366:SF563">
    <property type="entry name" value="CINNAMOYL-COA REDUCTASE 16"/>
    <property type="match status" value="1"/>
</dbReference>
<dbReference type="PANTHER" id="PTHR10366">
    <property type="entry name" value="NAD DEPENDENT EPIMERASE/DEHYDRATASE"/>
    <property type="match status" value="1"/>
</dbReference>
<evidence type="ECO:0000313" key="5">
    <source>
        <dbReference type="EMBL" id="GKV00316.1"/>
    </source>
</evidence>
<keyword evidence="2" id="KW-0560">Oxidoreductase</keyword>
<organism evidence="5 6">
    <name type="scientific">Rubroshorea leprosula</name>
    <dbReference type="NCBI Taxonomy" id="152421"/>
    <lineage>
        <taxon>Eukaryota</taxon>
        <taxon>Viridiplantae</taxon>
        <taxon>Streptophyta</taxon>
        <taxon>Embryophyta</taxon>
        <taxon>Tracheophyta</taxon>
        <taxon>Spermatophyta</taxon>
        <taxon>Magnoliopsida</taxon>
        <taxon>eudicotyledons</taxon>
        <taxon>Gunneridae</taxon>
        <taxon>Pentapetalae</taxon>
        <taxon>rosids</taxon>
        <taxon>malvids</taxon>
        <taxon>Malvales</taxon>
        <taxon>Dipterocarpaceae</taxon>
        <taxon>Rubroshorea</taxon>
    </lineage>
</organism>
<keyword evidence="6" id="KW-1185">Reference proteome</keyword>
<dbReference type="CDD" id="cd08958">
    <property type="entry name" value="FR_SDR_e"/>
    <property type="match status" value="1"/>
</dbReference>
<dbReference type="GO" id="GO:0016616">
    <property type="term" value="F:oxidoreductase activity, acting on the CH-OH group of donors, NAD or NADP as acceptor"/>
    <property type="evidence" value="ECO:0007669"/>
    <property type="project" value="TreeGrafter"/>
</dbReference>
<evidence type="ECO:0000313" key="6">
    <source>
        <dbReference type="Proteomes" id="UP001054252"/>
    </source>
</evidence>
<comment type="caution">
    <text evidence="5">The sequence shown here is derived from an EMBL/GenBank/DDBJ whole genome shotgun (WGS) entry which is preliminary data.</text>
</comment>
<sequence>MEGGKGSLCVTGGTGFIASWLVMRLLQQGYCVHATIRTHPEQIRDTSFLTNLPGANERLKIFKADLSNPDSFYAAIEGCKGVFHVATPIDFEDREPAEVIVNRAVEGTLGILKACLKSKTVRRVVYTSSASAVVHNNKSKDVKVMDESFWSDVDYIRALNLKHFGSSYMISKTLTEKAVLDFAAQHGLDLVTLIPPFVVGPFICPKLPGSVRTSLALVFGNREEYGYLLNTSMAHVDDVAMAHIFLLEHPEAAASGRYVCSSHNITLAEVAQILSSTYPELPIPSPESLAEIEGYKSPGLSSRKLLDSGFKFKYGIEEMFDEAIKCCKEKGYLK</sequence>
<comment type="similarity">
    <text evidence="3">Belongs to the NAD(P)-dependent epimerase/dehydratase family. Dihydroflavonol-4-reductase subfamily.</text>
</comment>
<evidence type="ECO:0000256" key="2">
    <source>
        <dbReference type="ARBA" id="ARBA00023002"/>
    </source>
</evidence>
<dbReference type="InterPro" id="IPR001509">
    <property type="entry name" value="Epimerase_deHydtase"/>
</dbReference>
<dbReference type="Gene3D" id="3.40.50.720">
    <property type="entry name" value="NAD(P)-binding Rossmann-like Domain"/>
    <property type="match status" value="1"/>
</dbReference>